<reference evidence="2" key="2">
    <citation type="submission" date="2021-08" db="EMBL/GenBank/DDBJ databases">
        <authorList>
            <person name="Tani A."/>
            <person name="Ola A."/>
            <person name="Ogura Y."/>
            <person name="Katsura K."/>
            <person name="Hayashi T."/>
        </authorList>
    </citation>
    <scope>NUCLEOTIDE SEQUENCE</scope>
    <source>
        <strain evidence="2">LMG 23639</strain>
    </source>
</reference>
<evidence type="ECO:0000313" key="3">
    <source>
        <dbReference type="Proteomes" id="UP001055102"/>
    </source>
</evidence>
<evidence type="ECO:0000313" key="2">
    <source>
        <dbReference type="EMBL" id="GJE08820.1"/>
    </source>
</evidence>
<keyword evidence="1" id="KW-0732">Signal</keyword>
<dbReference type="Proteomes" id="UP001055102">
    <property type="component" value="Unassembled WGS sequence"/>
</dbReference>
<comment type="caution">
    <text evidence="2">The sequence shown here is derived from an EMBL/GenBank/DDBJ whole genome shotgun (WGS) entry which is preliminary data.</text>
</comment>
<dbReference type="EMBL" id="BPQR01000092">
    <property type="protein sequence ID" value="GJE08820.1"/>
    <property type="molecule type" value="Genomic_DNA"/>
</dbReference>
<organism evidence="2 3">
    <name type="scientific">Methylobacterium jeotgali</name>
    <dbReference type="NCBI Taxonomy" id="381630"/>
    <lineage>
        <taxon>Bacteria</taxon>
        <taxon>Pseudomonadati</taxon>
        <taxon>Pseudomonadota</taxon>
        <taxon>Alphaproteobacteria</taxon>
        <taxon>Hyphomicrobiales</taxon>
        <taxon>Methylobacteriaceae</taxon>
        <taxon>Methylobacterium</taxon>
    </lineage>
</organism>
<evidence type="ECO:0000256" key="1">
    <source>
        <dbReference type="SAM" id="SignalP"/>
    </source>
</evidence>
<proteinExistence type="predicted"/>
<feature type="signal peptide" evidence="1">
    <location>
        <begin position="1"/>
        <end position="20"/>
    </location>
</feature>
<accession>A0ABQ4T027</accession>
<sequence length="125" mass="13570">MRLLAAPACLLLATLVPAAAQPLPTAETTYVETSLNRSGTLIVEHPPVARNPYGRRAGSRAEIAGFCRDGGYVKRHDEFGHPVIIRQREVCDSVAPRTLAPGTVDPRPAWPAAVVSRETVLRSRY</sequence>
<protein>
    <submittedName>
        <fullName evidence="2">Uncharacterized protein</fullName>
    </submittedName>
</protein>
<feature type="chain" id="PRO_5047051443" evidence="1">
    <location>
        <begin position="21"/>
        <end position="125"/>
    </location>
</feature>
<dbReference type="RefSeq" id="WP_238278839.1">
    <property type="nucleotide sequence ID" value="NZ_BPQR01000092.1"/>
</dbReference>
<keyword evidence="3" id="KW-1185">Reference proteome</keyword>
<name>A0ABQ4T027_9HYPH</name>
<reference evidence="2" key="1">
    <citation type="journal article" date="2021" name="Front. Microbiol.">
        <title>Comprehensive Comparative Genomics and Phenotyping of Methylobacterium Species.</title>
        <authorList>
            <person name="Alessa O."/>
            <person name="Ogura Y."/>
            <person name="Fujitani Y."/>
            <person name="Takami H."/>
            <person name="Hayashi T."/>
            <person name="Sahin N."/>
            <person name="Tani A."/>
        </authorList>
    </citation>
    <scope>NUCLEOTIDE SEQUENCE</scope>
    <source>
        <strain evidence="2">LMG 23639</strain>
    </source>
</reference>
<gene>
    <name evidence="2" type="ORF">AOPFMNJM_4166</name>
</gene>